<proteinExistence type="predicted"/>
<evidence type="ECO:0000313" key="1">
    <source>
        <dbReference type="EMBL" id="KKO03998.1"/>
    </source>
</evidence>
<protein>
    <recommendedName>
        <fullName evidence="2">Transporter</fullName>
    </recommendedName>
</protein>
<dbReference type="PROSITE" id="PS51257">
    <property type="entry name" value="PROKAR_LIPOPROTEIN"/>
    <property type="match status" value="1"/>
</dbReference>
<gene>
    <name evidence="1" type="ORF">LCGC14_0088890</name>
</gene>
<comment type="caution">
    <text evidence="1">The sequence shown here is derived from an EMBL/GenBank/DDBJ whole genome shotgun (WGS) entry which is preliminary data.</text>
</comment>
<name>A0A0F9VVL6_9ZZZZ</name>
<accession>A0A0F9VVL6</accession>
<evidence type="ECO:0008006" key="2">
    <source>
        <dbReference type="Google" id="ProtNLM"/>
    </source>
</evidence>
<reference evidence="1" key="1">
    <citation type="journal article" date="2015" name="Nature">
        <title>Complex archaea that bridge the gap between prokaryotes and eukaryotes.</title>
        <authorList>
            <person name="Spang A."/>
            <person name="Saw J.H."/>
            <person name="Jorgensen S.L."/>
            <person name="Zaremba-Niedzwiedzka K."/>
            <person name="Martijn J."/>
            <person name="Lind A.E."/>
            <person name="van Eijk R."/>
            <person name="Schleper C."/>
            <person name="Guy L."/>
            <person name="Ettema T.J."/>
        </authorList>
    </citation>
    <scope>NUCLEOTIDE SEQUENCE</scope>
</reference>
<sequence>MIYKRRLDRAATLAITFASLSASFSACAEKSNADLAKSLSNPVAALISVPFQYNYDQNIGPDDDGHRSTLNIQPVIPISISEDWNMISRTILPIIGQSDVFPGAGSQTGTGDTVQSVFFSPKEPTASGWIWGLGPVFLLPTGSEDELTADKWGAGPTGVMLRQHGPWTYGGLFNHIVDFAGDDDRSDISSTFIQPFMSYTTPSAVTYTLNSESTFDWENDDSAVPINAIISKVIPIGGQLFSVGGGFRYWAESMDNGPEGLGVRLQLTALFPK</sequence>
<organism evidence="1">
    <name type="scientific">marine sediment metagenome</name>
    <dbReference type="NCBI Taxonomy" id="412755"/>
    <lineage>
        <taxon>unclassified sequences</taxon>
        <taxon>metagenomes</taxon>
        <taxon>ecological metagenomes</taxon>
    </lineage>
</organism>
<dbReference type="AlphaFoldDB" id="A0A0F9VVL6"/>
<dbReference type="EMBL" id="LAZR01000024">
    <property type="protein sequence ID" value="KKO03998.1"/>
    <property type="molecule type" value="Genomic_DNA"/>
</dbReference>